<dbReference type="PIRSF" id="PIRSF000410">
    <property type="entry name" value="CheR"/>
    <property type="match status" value="1"/>
</dbReference>
<evidence type="ECO:0000256" key="3">
    <source>
        <dbReference type="ARBA" id="ARBA00022603"/>
    </source>
</evidence>
<dbReference type="PROSITE" id="PS50123">
    <property type="entry name" value="CHER"/>
    <property type="match status" value="1"/>
</dbReference>
<dbReference type="InterPro" id="IPR000780">
    <property type="entry name" value="CheR_MeTrfase"/>
</dbReference>
<dbReference type="AlphaFoldDB" id="A0A3B1BYS2"/>
<dbReference type="Gene3D" id="3.40.50.150">
    <property type="entry name" value="Vaccinia Virus protein VP39"/>
    <property type="match status" value="1"/>
</dbReference>
<evidence type="ECO:0000256" key="1">
    <source>
        <dbReference type="ARBA" id="ARBA00001541"/>
    </source>
</evidence>
<keyword evidence="4 7" id="KW-0808">Transferase</keyword>
<dbReference type="PRINTS" id="PR00996">
    <property type="entry name" value="CHERMTFRASE"/>
</dbReference>
<evidence type="ECO:0000256" key="5">
    <source>
        <dbReference type="ARBA" id="ARBA00022691"/>
    </source>
</evidence>
<dbReference type="SUPFAM" id="SSF53335">
    <property type="entry name" value="S-adenosyl-L-methionine-dependent methyltransferases"/>
    <property type="match status" value="1"/>
</dbReference>
<dbReference type="SUPFAM" id="SSF47757">
    <property type="entry name" value="Chemotaxis receptor methyltransferase CheR, N-terminal domain"/>
    <property type="match status" value="1"/>
</dbReference>
<dbReference type="PANTHER" id="PTHR24422:SF10">
    <property type="entry name" value="CHEMOTAXIS PROTEIN METHYLTRANSFERASE 2"/>
    <property type="match status" value="1"/>
</dbReference>
<name>A0A3B1BYS2_9ZZZZ</name>
<proteinExistence type="predicted"/>
<sequence length="280" mass="32109">MSGLTNDMFRILRDIIHDMTGILYDESKTYLLENRILRRLSDVGLESFDEYLDIIHNLDAHPQEKEAFIDLVTTHETSFFRNAPQLDIFINDALPQILVEAERKGAGEVKIWSAGCSTGEEPYNIAMMMEMSSVVPQNLKVRVLGTDISMLSIKTAKNGLFDSYSLRNAPYEYLHRFFTKVDDKKFMISSSVANSVEFCQLNLLDEEGMCKMSKMDIIVCRNVLIYFDLDVRNKVAKLLHRSLRDGGLLFIGHSESFSDLSEMFTLETRKGIPVYRKKSM</sequence>
<dbReference type="CDD" id="cd02440">
    <property type="entry name" value="AdoMet_MTases"/>
    <property type="match status" value="1"/>
</dbReference>
<keyword evidence="3 7" id="KW-0489">Methyltransferase</keyword>
<dbReference type="InterPro" id="IPR026024">
    <property type="entry name" value="Chemotaxis_MeTrfase_CheR"/>
</dbReference>
<dbReference type="InterPro" id="IPR050903">
    <property type="entry name" value="Bact_Chemotaxis_MeTrfase"/>
</dbReference>
<dbReference type="InterPro" id="IPR022641">
    <property type="entry name" value="CheR_N"/>
</dbReference>
<protein>
    <recommendedName>
        <fullName evidence="2">protein-glutamate O-methyltransferase</fullName>
        <ecNumber evidence="2">2.1.1.80</ecNumber>
    </recommendedName>
</protein>
<comment type="catalytic activity">
    <reaction evidence="1">
        <text>L-glutamyl-[protein] + S-adenosyl-L-methionine = [protein]-L-glutamate 5-O-methyl ester + S-adenosyl-L-homocysteine</text>
        <dbReference type="Rhea" id="RHEA:24452"/>
        <dbReference type="Rhea" id="RHEA-COMP:10208"/>
        <dbReference type="Rhea" id="RHEA-COMP:10311"/>
        <dbReference type="ChEBI" id="CHEBI:29973"/>
        <dbReference type="ChEBI" id="CHEBI:57856"/>
        <dbReference type="ChEBI" id="CHEBI:59789"/>
        <dbReference type="ChEBI" id="CHEBI:82795"/>
        <dbReference type="EC" id="2.1.1.80"/>
    </reaction>
</comment>
<evidence type="ECO:0000313" key="7">
    <source>
        <dbReference type="EMBL" id="VAX20942.1"/>
    </source>
</evidence>
<keyword evidence="5" id="KW-0949">S-adenosyl-L-methionine</keyword>
<reference evidence="7" key="1">
    <citation type="submission" date="2018-06" db="EMBL/GenBank/DDBJ databases">
        <authorList>
            <person name="Zhirakovskaya E."/>
        </authorList>
    </citation>
    <scope>NUCLEOTIDE SEQUENCE</scope>
</reference>
<dbReference type="PANTHER" id="PTHR24422">
    <property type="entry name" value="CHEMOTAXIS PROTEIN METHYLTRANSFERASE"/>
    <property type="match status" value="1"/>
</dbReference>
<organism evidence="7">
    <name type="scientific">hydrothermal vent metagenome</name>
    <dbReference type="NCBI Taxonomy" id="652676"/>
    <lineage>
        <taxon>unclassified sequences</taxon>
        <taxon>metagenomes</taxon>
        <taxon>ecological metagenomes</taxon>
    </lineage>
</organism>
<dbReference type="InterPro" id="IPR029063">
    <property type="entry name" value="SAM-dependent_MTases_sf"/>
</dbReference>
<dbReference type="Gene3D" id="1.10.155.10">
    <property type="entry name" value="Chemotaxis receptor methyltransferase CheR, N-terminal domain"/>
    <property type="match status" value="1"/>
</dbReference>
<evidence type="ECO:0000256" key="2">
    <source>
        <dbReference type="ARBA" id="ARBA00012534"/>
    </source>
</evidence>
<dbReference type="Pfam" id="PF03705">
    <property type="entry name" value="CheR_N"/>
    <property type="match status" value="1"/>
</dbReference>
<evidence type="ECO:0000256" key="4">
    <source>
        <dbReference type="ARBA" id="ARBA00022679"/>
    </source>
</evidence>
<evidence type="ECO:0000259" key="6">
    <source>
        <dbReference type="PROSITE" id="PS50123"/>
    </source>
</evidence>
<dbReference type="GO" id="GO:0032259">
    <property type="term" value="P:methylation"/>
    <property type="evidence" value="ECO:0007669"/>
    <property type="project" value="UniProtKB-KW"/>
</dbReference>
<gene>
    <name evidence="7" type="ORF">MNBD_NITROSPINAE01-418</name>
</gene>
<accession>A0A3B1BYS2</accession>
<dbReference type="EC" id="2.1.1.80" evidence="2"/>
<feature type="domain" description="CheR-type methyltransferase" evidence="6">
    <location>
        <begin position="1"/>
        <end position="280"/>
    </location>
</feature>
<dbReference type="EMBL" id="UOGC01000112">
    <property type="protein sequence ID" value="VAX20942.1"/>
    <property type="molecule type" value="Genomic_DNA"/>
</dbReference>
<dbReference type="SMART" id="SM00138">
    <property type="entry name" value="MeTrc"/>
    <property type="match status" value="1"/>
</dbReference>
<dbReference type="InterPro" id="IPR022642">
    <property type="entry name" value="CheR_C"/>
</dbReference>
<dbReference type="Pfam" id="PF01739">
    <property type="entry name" value="CheR"/>
    <property type="match status" value="1"/>
</dbReference>
<dbReference type="GO" id="GO:0008983">
    <property type="term" value="F:protein-glutamate O-methyltransferase activity"/>
    <property type="evidence" value="ECO:0007669"/>
    <property type="project" value="UniProtKB-EC"/>
</dbReference>
<dbReference type="InterPro" id="IPR036804">
    <property type="entry name" value="CheR_N_sf"/>
</dbReference>